<dbReference type="Pfam" id="PF02545">
    <property type="entry name" value="Maf"/>
    <property type="match status" value="1"/>
</dbReference>
<comment type="subcellular location">
    <subcellularLocation>
        <location evidence="4">Cytoplasm</location>
    </subcellularLocation>
</comment>
<feature type="active site" description="Proton acceptor" evidence="4">
    <location>
        <position position="80"/>
    </location>
</feature>
<reference evidence="6" key="1">
    <citation type="submission" date="2018-06" db="EMBL/GenBank/DDBJ databases">
        <authorList>
            <person name="Cea G.-C."/>
            <person name="William W."/>
        </authorList>
    </citation>
    <scope>NUCLEOTIDE SEQUENCE [LARGE SCALE GENOMIC DNA]</scope>
    <source>
        <strain evidence="6">DB21MT-2</strain>
    </source>
</reference>
<evidence type="ECO:0000313" key="5">
    <source>
        <dbReference type="EMBL" id="SQH74923.1"/>
    </source>
</evidence>
<evidence type="ECO:0000256" key="2">
    <source>
        <dbReference type="ARBA" id="ARBA00022801"/>
    </source>
</evidence>
<evidence type="ECO:0000256" key="1">
    <source>
        <dbReference type="ARBA" id="ARBA00001968"/>
    </source>
</evidence>
<name>A0A330M0K5_9GAMM</name>
<dbReference type="Proteomes" id="UP000250123">
    <property type="component" value="Chromosome SHEWBE"/>
</dbReference>
<dbReference type="PIRSF" id="PIRSF006305">
    <property type="entry name" value="Maf"/>
    <property type="match status" value="1"/>
</dbReference>
<dbReference type="Gene3D" id="3.90.950.10">
    <property type="match status" value="1"/>
</dbReference>
<dbReference type="OrthoDB" id="9807767at2"/>
<dbReference type="GO" id="GO:0005737">
    <property type="term" value="C:cytoplasm"/>
    <property type="evidence" value="ECO:0007669"/>
    <property type="project" value="UniProtKB-SubCell"/>
</dbReference>
<evidence type="ECO:0000313" key="6">
    <source>
        <dbReference type="Proteomes" id="UP000250123"/>
    </source>
</evidence>
<dbReference type="AlphaFoldDB" id="A0A330M0K5"/>
<evidence type="ECO:0000256" key="3">
    <source>
        <dbReference type="ARBA" id="ARBA00023080"/>
    </source>
</evidence>
<comment type="catalytic activity">
    <reaction evidence="4">
        <text>UTP + H2O = UMP + diphosphate + H(+)</text>
        <dbReference type="Rhea" id="RHEA:29395"/>
        <dbReference type="ChEBI" id="CHEBI:15377"/>
        <dbReference type="ChEBI" id="CHEBI:15378"/>
        <dbReference type="ChEBI" id="CHEBI:33019"/>
        <dbReference type="ChEBI" id="CHEBI:46398"/>
        <dbReference type="ChEBI" id="CHEBI:57865"/>
        <dbReference type="EC" id="3.6.1.9"/>
    </reaction>
</comment>
<dbReference type="SUPFAM" id="SSF52972">
    <property type="entry name" value="ITPase-like"/>
    <property type="match status" value="1"/>
</dbReference>
<protein>
    <recommendedName>
        <fullName evidence="4">dTTP/UTP pyrophosphatase</fullName>
        <shortName evidence="4">dTTPase/UTPase</shortName>
        <ecNumber evidence="4">3.6.1.9</ecNumber>
    </recommendedName>
    <alternativeName>
        <fullName evidence="4">Nucleoside triphosphate pyrophosphatase</fullName>
    </alternativeName>
    <alternativeName>
        <fullName evidence="4">Nucleotide pyrophosphatase</fullName>
        <shortName evidence="4">Nucleotide PPase</shortName>
    </alternativeName>
</protein>
<dbReference type="HAMAP" id="MF_00528">
    <property type="entry name" value="Maf"/>
    <property type="match status" value="1"/>
</dbReference>
<dbReference type="NCBIfam" id="TIGR00172">
    <property type="entry name" value="maf"/>
    <property type="match status" value="1"/>
</dbReference>
<keyword evidence="3 4" id="KW-0546">Nucleotide metabolism</keyword>
<dbReference type="RefSeq" id="WP_112351634.1">
    <property type="nucleotide sequence ID" value="NZ_LS483452.1"/>
</dbReference>
<feature type="site" description="Important for substrate specificity" evidence="4">
    <location>
        <position position="163"/>
    </location>
</feature>
<feature type="site" description="Important for substrate specificity" evidence="4">
    <location>
        <position position="81"/>
    </location>
</feature>
<dbReference type="InterPro" id="IPR029001">
    <property type="entry name" value="ITPase-like_fam"/>
</dbReference>
<dbReference type="KEGG" id="sbk:SHEWBE_0954"/>
<keyword evidence="2 4" id="KW-0378">Hydrolase</keyword>
<dbReference type="InterPro" id="IPR003697">
    <property type="entry name" value="Maf-like"/>
</dbReference>
<proteinExistence type="inferred from homology"/>
<comment type="similarity">
    <text evidence="4">Belongs to the Maf family. YhdE subfamily.</text>
</comment>
<organism evidence="5 6">
    <name type="scientific">Shewanella benthica</name>
    <dbReference type="NCBI Taxonomy" id="43661"/>
    <lineage>
        <taxon>Bacteria</taxon>
        <taxon>Pseudomonadati</taxon>
        <taxon>Pseudomonadota</taxon>
        <taxon>Gammaproteobacteria</taxon>
        <taxon>Alteromonadales</taxon>
        <taxon>Shewanellaceae</taxon>
        <taxon>Shewanella</taxon>
    </lineage>
</organism>
<dbReference type="GO" id="GO:0036221">
    <property type="term" value="F:UTP diphosphatase activity"/>
    <property type="evidence" value="ECO:0007669"/>
    <property type="project" value="RHEA"/>
</dbReference>
<keyword evidence="4" id="KW-0963">Cytoplasm</keyword>
<accession>A0A330M0K5</accession>
<dbReference type="GO" id="GO:0009117">
    <property type="term" value="P:nucleotide metabolic process"/>
    <property type="evidence" value="ECO:0007669"/>
    <property type="project" value="UniProtKB-KW"/>
</dbReference>
<feature type="site" description="Important for substrate specificity" evidence="4">
    <location>
        <position position="15"/>
    </location>
</feature>
<dbReference type="CDD" id="cd00555">
    <property type="entry name" value="Maf"/>
    <property type="match status" value="1"/>
</dbReference>
<comment type="function">
    <text evidence="4">Nucleoside triphosphate pyrophosphatase that hydrolyzes dTTP and UTP. May have a dual role in cell division arrest and in preventing the incorporation of modified nucleotides into cellular nucleic acids.</text>
</comment>
<dbReference type="EC" id="3.6.1.9" evidence="4"/>
<sequence>MAFSGPLILASASPRRKEILTQLGFSRADFSFTTLAADIDESHISAETPQVFVSRLAVEKALAGLDLCRVEGTPVVLGSDTIVVLGDKILGKPVDEADALKILSQLSGKVHSVMTAVALTDGSKTVMRLVETKVQFCRLTEQDILAYIATGEPMDKAGAYGIQALGGSFVERIDGSYSAVVGLPMVETRELLQEMNIL</sequence>
<comment type="catalytic activity">
    <reaction evidence="4">
        <text>dTTP + H2O = dTMP + diphosphate + H(+)</text>
        <dbReference type="Rhea" id="RHEA:28534"/>
        <dbReference type="ChEBI" id="CHEBI:15377"/>
        <dbReference type="ChEBI" id="CHEBI:15378"/>
        <dbReference type="ChEBI" id="CHEBI:33019"/>
        <dbReference type="ChEBI" id="CHEBI:37568"/>
        <dbReference type="ChEBI" id="CHEBI:63528"/>
        <dbReference type="EC" id="3.6.1.9"/>
    </reaction>
</comment>
<evidence type="ECO:0000256" key="4">
    <source>
        <dbReference type="HAMAP-Rule" id="MF_00528"/>
    </source>
</evidence>
<dbReference type="PANTHER" id="PTHR43213">
    <property type="entry name" value="BIFUNCTIONAL DTTP/UTP PYROPHOSPHATASE/METHYLTRANSFERASE PROTEIN-RELATED"/>
    <property type="match status" value="1"/>
</dbReference>
<dbReference type="GO" id="GO:0036218">
    <property type="term" value="F:dTTP diphosphatase activity"/>
    <property type="evidence" value="ECO:0007669"/>
    <property type="project" value="RHEA"/>
</dbReference>
<comment type="cofactor">
    <cofactor evidence="1 4">
        <name>a divalent metal cation</name>
        <dbReference type="ChEBI" id="CHEBI:60240"/>
    </cofactor>
</comment>
<dbReference type="PANTHER" id="PTHR43213:SF5">
    <property type="entry name" value="BIFUNCTIONAL DTTP_UTP PYROPHOSPHATASE_METHYLTRANSFERASE PROTEIN-RELATED"/>
    <property type="match status" value="1"/>
</dbReference>
<comment type="caution">
    <text evidence="4">Lacks conserved residue(s) required for the propagation of feature annotation.</text>
</comment>
<dbReference type="EMBL" id="LS483452">
    <property type="protein sequence ID" value="SQH74923.1"/>
    <property type="molecule type" value="Genomic_DNA"/>
</dbReference>
<gene>
    <name evidence="5" type="primary">yhdE</name>
    <name evidence="5" type="ORF">SHEWBE_0954</name>
</gene>